<proteinExistence type="predicted"/>
<feature type="compositionally biased region" description="Polar residues" evidence="1">
    <location>
        <begin position="47"/>
        <end position="59"/>
    </location>
</feature>
<evidence type="ECO:0000313" key="2">
    <source>
        <dbReference type="EMBL" id="UOQ18790.1"/>
    </source>
</evidence>
<dbReference type="GeneID" id="80544185"/>
<feature type="compositionally biased region" description="Polar residues" evidence="1">
    <location>
        <begin position="91"/>
        <end position="105"/>
    </location>
</feature>
<feature type="compositionally biased region" description="Basic and acidic residues" evidence="1">
    <location>
        <begin position="74"/>
        <end position="87"/>
    </location>
</feature>
<sequence>MSQRFNPYSVSAASCSRSESRSVSNDSASAGYNLRSRQVNAPECSRSESLNNKQESRQLVTPERSLSRTNSECSSHEPGLRTNPDRHSRMRASSEQSDSEDNTVSYSTSYQDYDVFNKMFELIMRNRFSNSDEVGDKFDIFDHIFIIYILRKKIVKLNTIVDTQTNKIRHREESDIYFEELRHHYTNNYTFKFPNLIALRYDYQIAALIEWCYFINSKCDAIEKDPKLKNSEFRGMFIDLFTSTVIMFLNKMKCFYIINDDDKN</sequence>
<dbReference type="RefSeq" id="YP_010805291.1">
    <property type="nucleotide sequence ID" value="NC_077147.1"/>
</dbReference>
<feature type="compositionally biased region" description="Low complexity" evidence="1">
    <location>
        <begin position="9"/>
        <end position="30"/>
    </location>
</feature>
<dbReference type="Proteomes" id="UP001157381">
    <property type="component" value="Segment"/>
</dbReference>
<dbReference type="KEGG" id="vg:80544185"/>
<evidence type="ECO:0000256" key="1">
    <source>
        <dbReference type="SAM" id="MobiDB-lite"/>
    </source>
</evidence>
<accession>A0AAX3AU37</accession>
<dbReference type="EMBL" id="MZ766431">
    <property type="protein sequence ID" value="UOQ18790.1"/>
    <property type="molecule type" value="Genomic_DNA"/>
</dbReference>
<protein>
    <submittedName>
        <fullName evidence="2">Uncharacterized protein</fullName>
    </submittedName>
</protein>
<name>A0AAX3AU37_9ABAC</name>
<feature type="region of interest" description="Disordered" evidence="1">
    <location>
        <begin position="1"/>
        <end position="105"/>
    </location>
</feature>
<dbReference type="PROSITE" id="PS51257">
    <property type="entry name" value="PROKAR_LIPOPROTEIN"/>
    <property type="match status" value="1"/>
</dbReference>
<organism evidence="2 3">
    <name type="scientific">Olene mendosa nucleopolyhedrovirus</name>
    <dbReference type="NCBI Taxonomy" id="2933796"/>
    <lineage>
        <taxon>Viruses</taxon>
        <taxon>Viruses incertae sedis</taxon>
        <taxon>Naldaviricetes</taxon>
        <taxon>Lefavirales</taxon>
        <taxon>Baculoviridae</taxon>
        <taxon>Alphabaculovirus</taxon>
        <taxon>Alphabaculovirus olmendosae</taxon>
    </lineage>
</organism>
<reference evidence="2 3" key="1">
    <citation type="journal article" date="2022" name="Virus Genes">
        <title>The complete genome sequence of an alphabaculovirus from the brown tussock moth, Olene mendosa Hubner, expands our knowledge of lymantriine baculovirus diversity and evolution.</title>
        <authorList>
            <person name="Harrison R.L."/>
            <person name="Rowley D.L."/>
        </authorList>
    </citation>
    <scope>NUCLEOTIDE SEQUENCE [LARGE SCALE GENOMIC DNA]</scope>
    <source>
        <strain evidence="2">435</strain>
    </source>
</reference>
<evidence type="ECO:0000313" key="3">
    <source>
        <dbReference type="Proteomes" id="UP001157381"/>
    </source>
</evidence>
<keyword evidence="3" id="KW-1185">Reference proteome</keyword>